<dbReference type="InterPro" id="IPR050534">
    <property type="entry name" value="Coronavir_polyprotein_1ab"/>
</dbReference>
<proteinExistence type="inferred from homology"/>
<keyword evidence="6" id="KW-1185">Reference proteome</keyword>
<keyword evidence="3" id="KW-0234">DNA repair</keyword>
<reference evidence="5 6" key="1">
    <citation type="submission" date="2017-02" db="EMBL/GenBank/DDBJ databases">
        <title>Acinetobacter sp. ANC 4945, whole genome shotgun sequencing project.</title>
        <authorList>
            <person name="Radolfova-Krizova L."/>
            <person name="Al Atrouni A."/>
            <person name="Nemec A."/>
        </authorList>
    </citation>
    <scope>NUCLEOTIDE SEQUENCE [LARGE SCALE GENOMIC DNA]</scope>
    <source>
        <strain evidence="5 6">ANC 4945</strain>
    </source>
</reference>
<dbReference type="GO" id="GO:0008854">
    <property type="term" value="F:exodeoxyribonuclease V activity"/>
    <property type="evidence" value="ECO:0007669"/>
    <property type="project" value="InterPro"/>
</dbReference>
<keyword evidence="3" id="KW-0413">Isomerase</keyword>
<dbReference type="GO" id="GO:0000724">
    <property type="term" value="P:double-strand break repair via homologous recombination"/>
    <property type="evidence" value="ECO:0007669"/>
    <property type="project" value="UniProtKB-UniRule"/>
</dbReference>
<dbReference type="CDD" id="cd17933">
    <property type="entry name" value="DEXSc_RecD-like"/>
    <property type="match status" value="1"/>
</dbReference>
<dbReference type="GO" id="GO:0016887">
    <property type="term" value="F:ATP hydrolysis activity"/>
    <property type="evidence" value="ECO:0007669"/>
    <property type="project" value="RHEA"/>
</dbReference>
<dbReference type="Pfam" id="PF13245">
    <property type="entry name" value="AAA_19"/>
    <property type="match status" value="1"/>
</dbReference>
<comment type="similarity">
    <text evidence="3">Belongs to the RecD family.</text>
</comment>
<dbReference type="Proteomes" id="UP000191160">
    <property type="component" value="Unassembled WGS sequence"/>
</dbReference>
<comment type="catalytic activity">
    <reaction evidence="3">
        <text>ATP + H2O = ADP + phosphate + H(+)</text>
        <dbReference type="Rhea" id="RHEA:13065"/>
        <dbReference type="ChEBI" id="CHEBI:15377"/>
        <dbReference type="ChEBI" id="CHEBI:15378"/>
        <dbReference type="ChEBI" id="CHEBI:30616"/>
        <dbReference type="ChEBI" id="CHEBI:43474"/>
        <dbReference type="ChEBI" id="CHEBI:456216"/>
        <dbReference type="EC" id="5.6.2.3"/>
    </reaction>
</comment>
<keyword evidence="1 3" id="KW-0547">Nucleotide-binding</keyword>
<comment type="caution">
    <text evidence="5">The sequence shown here is derived from an EMBL/GenBank/DDBJ whole genome shotgun (WGS) entry which is preliminary data.</text>
</comment>
<keyword evidence="2 3" id="KW-0067">ATP-binding</keyword>
<dbReference type="GO" id="GO:0003677">
    <property type="term" value="F:DNA binding"/>
    <property type="evidence" value="ECO:0007669"/>
    <property type="project" value="UniProtKB-UniRule"/>
</dbReference>
<gene>
    <name evidence="3" type="primary">recD</name>
    <name evidence="5" type="ORF">B1202_06745</name>
</gene>
<evidence type="ECO:0000313" key="6">
    <source>
        <dbReference type="Proteomes" id="UP000191160"/>
    </source>
</evidence>
<dbReference type="GO" id="GO:0017116">
    <property type="term" value="F:single-stranded DNA helicase activity"/>
    <property type="evidence" value="ECO:0007669"/>
    <property type="project" value="TreeGrafter"/>
</dbReference>
<keyword evidence="3" id="KW-0238">DNA-binding</keyword>
<accession>A0A1T1H4B3</accession>
<dbReference type="InterPro" id="IPR027417">
    <property type="entry name" value="P-loop_NTPase"/>
</dbReference>
<keyword evidence="3" id="KW-0347">Helicase</keyword>
<evidence type="ECO:0000256" key="2">
    <source>
        <dbReference type="ARBA" id="ARBA00022840"/>
    </source>
</evidence>
<dbReference type="EMBL" id="MVKX01000003">
    <property type="protein sequence ID" value="OOV84708.1"/>
    <property type="molecule type" value="Genomic_DNA"/>
</dbReference>
<dbReference type="GO" id="GO:0005524">
    <property type="term" value="F:ATP binding"/>
    <property type="evidence" value="ECO:0007669"/>
    <property type="project" value="UniProtKB-UniRule"/>
</dbReference>
<evidence type="ECO:0000313" key="5">
    <source>
        <dbReference type="EMBL" id="OOV84708.1"/>
    </source>
</evidence>
<keyword evidence="3" id="KW-0378">Hydrolase</keyword>
<dbReference type="CDD" id="cd18809">
    <property type="entry name" value="SF1_C_RecD"/>
    <property type="match status" value="1"/>
</dbReference>
<organism evidence="5 6">
    <name type="scientific">Acinetobacter amyesii</name>
    <dbReference type="NCBI Taxonomy" id="2942470"/>
    <lineage>
        <taxon>Bacteria</taxon>
        <taxon>Pseudomonadati</taxon>
        <taxon>Pseudomonadota</taxon>
        <taxon>Gammaproteobacteria</taxon>
        <taxon>Moraxellales</taxon>
        <taxon>Moraxellaceae</taxon>
        <taxon>Acinetobacter</taxon>
    </lineage>
</organism>
<evidence type="ECO:0000256" key="3">
    <source>
        <dbReference type="HAMAP-Rule" id="MF_01487"/>
    </source>
</evidence>
<sequence>MDKFEDNCVENDQKALSAQPLHAGQENTVETQVLVTQNTQETADLDAVLPDWIDYLIQHYLPNQASHPAANQLIQQLMQAVEKGDSCILAEDAQIQCLAQMVQHEQTEKTPVAPFIFDSQRLYLYRYWALENALAKQVARLKQQTGQDLNQTQTLNIEKDLLTDPHQIQALHMVCQHNFNIITGGPGTGKTYTLARIIAVLNEQNPNLRIAMAAPTGKAAQRMEEALQAAFKDPALQHYSIIHKHLKPVTLHRLLGLGTRAIPRFNERQRLPYDVIVVDEASMLDLSLAQMLFAAIPQHSKLILLGDAEQLASVDVGAVLANLQDVDALQANRTHLQTSRRFVQGAAIGEFASFIQQQEQQQTTTEVLAKFEHQVVSASELQPIQLTPNMSDVIQLQYLPDATNSAAHWAKYYDQLMYGFQPYVAWLKQWPEQPAEYADWLAQLIRYFDDYRILSAIRHGKLGLHELNQQIELRVLNTLGVLKQGDWYVGRPVMMTYNDYQLGLSNGDIGICLKRPMTEKSQFEVYFPSLDKWVVATRLPKSIETAYALTIHKSQGSEFTHTAVVLENHATEMMSKELIYTAITRAKKVVSLLVAKDALAKALIKRTARVSGLLEKINNHLPL</sequence>
<dbReference type="NCBIfam" id="TIGR01447">
    <property type="entry name" value="recD"/>
    <property type="match status" value="1"/>
</dbReference>
<feature type="binding site" evidence="3">
    <location>
        <begin position="184"/>
        <end position="191"/>
    </location>
    <ligand>
        <name>ATP</name>
        <dbReference type="ChEBI" id="CHEBI:30616"/>
    </ligand>
</feature>
<dbReference type="GO" id="GO:0009338">
    <property type="term" value="C:exodeoxyribonuclease V complex"/>
    <property type="evidence" value="ECO:0007669"/>
    <property type="project" value="InterPro"/>
</dbReference>
<evidence type="ECO:0000256" key="1">
    <source>
        <dbReference type="ARBA" id="ARBA00022741"/>
    </source>
</evidence>
<dbReference type="InterPro" id="IPR003593">
    <property type="entry name" value="AAA+_ATPase"/>
</dbReference>
<dbReference type="SUPFAM" id="SSF52540">
    <property type="entry name" value="P-loop containing nucleoside triphosphate hydrolases"/>
    <property type="match status" value="1"/>
</dbReference>
<dbReference type="HAMAP" id="MF_01487">
    <property type="entry name" value="RecD"/>
    <property type="match status" value="1"/>
</dbReference>
<comment type="subunit">
    <text evidence="3">Heterotrimer of RecB, RecC and RecD. All subunits contribute to DNA-binding.</text>
</comment>
<dbReference type="Pfam" id="PF13538">
    <property type="entry name" value="UvrD_C_2"/>
    <property type="match status" value="1"/>
</dbReference>
<evidence type="ECO:0000259" key="4">
    <source>
        <dbReference type="SMART" id="SM00382"/>
    </source>
</evidence>
<dbReference type="SMART" id="SM00382">
    <property type="entry name" value="AAA"/>
    <property type="match status" value="1"/>
</dbReference>
<dbReference type="PANTHER" id="PTHR43788:SF6">
    <property type="entry name" value="DNA HELICASE B"/>
    <property type="match status" value="1"/>
</dbReference>
<dbReference type="EC" id="5.6.2.3" evidence="3"/>
<dbReference type="Gene3D" id="2.30.30.940">
    <property type="match status" value="1"/>
</dbReference>
<name>A0A1T1H4B3_9GAMM</name>
<comment type="miscellaneous">
    <text evidence="3">In the RecBCD complex, RecB has a slow 3'-5' helicase, an exonuclease activity and loads RecA onto ssDNA, RecD has a fast 5'-3' helicase activity, while RecC stimulates the ATPase and processivity of the RecB helicase and contributes to recognition of the Chi site.</text>
</comment>
<dbReference type="GO" id="GO:0043139">
    <property type="term" value="F:5'-3' DNA helicase activity"/>
    <property type="evidence" value="ECO:0007669"/>
    <property type="project" value="UniProtKB-UniRule"/>
</dbReference>
<dbReference type="PANTHER" id="PTHR43788">
    <property type="entry name" value="DNA2/NAM7 HELICASE FAMILY MEMBER"/>
    <property type="match status" value="1"/>
</dbReference>
<keyword evidence="3" id="KW-0227">DNA damage</keyword>
<dbReference type="AlphaFoldDB" id="A0A1T1H4B3"/>
<protein>
    <recommendedName>
        <fullName evidence="3">RecBCD enzyme subunit RecD</fullName>
        <ecNumber evidence="3">5.6.2.3</ecNumber>
    </recommendedName>
    <alternativeName>
        <fullName evidence="3">DNA 5'-3' helicase subunit RecD</fullName>
    </alternativeName>
    <alternativeName>
        <fullName evidence="3">Exonuclease V subunit RecD</fullName>
        <shortName evidence="3">ExoV subunit RecD</shortName>
    </alternativeName>
    <alternativeName>
        <fullName evidence="3">Helicase/nuclease RecBCD subunit RecD</fullName>
    </alternativeName>
</protein>
<keyword evidence="3" id="KW-0540">Nuclease</keyword>
<keyword evidence="3" id="KW-0269">Exonuclease</keyword>
<comment type="function">
    <text evidence="3">A helicase/nuclease that prepares dsDNA breaks (DSB) for recombinational DNA repair. Binds to DSBs and unwinds DNA via a highly rapid and processive ATP-dependent bidirectional helicase activity. Unwinds dsDNA until it encounters a Chi (crossover hotspot instigator) sequence from the 3' direction. Cuts ssDNA a few nucleotides 3' to the Chi site. The properties and activities of the enzyme are changed at Chi. The Chi-altered holoenzyme produces a long 3'-ssDNA overhang and facilitates RecA-binding to the ssDNA for homologous DNA recombination and repair. Holoenzyme degrades any linearized DNA that is unable to undergo homologous recombination. In the holoenzyme this subunit has ssDNA-dependent ATPase and 5'-3' helicase activity. When added to pre-assembled RecBC greatly stimulates nuclease activity and augments holoenzyme processivity. Negatively regulates the RecA-loading ability of RecBCD.</text>
</comment>
<dbReference type="Gene3D" id="3.40.50.300">
    <property type="entry name" value="P-loop containing nucleotide triphosphate hydrolases"/>
    <property type="match status" value="2"/>
</dbReference>
<feature type="domain" description="AAA+ ATPase" evidence="4">
    <location>
        <begin position="176"/>
        <end position="401"/>
    </location>
</feature>
<dbReference type="InterPro" id="IPR027785">
    <property type="entry name" value="UvrD-like_helicase_C"/>
</dbReference>
<dbReference type="InterPro" id="IPR006344">
    <property type="entry name" value="RecD"/>
</dbReference>